<dbReference type="SUPFAM" id="SSF52821">
    <property type="entry name" value="Rhodanese/Cell cycle control phosphatase"/>
    <property type="match status" value="1"/>
</dbReference>
<dbReference type="Proteomes" id="UP000468443">
    <property type="component" value="Unassembled WGS sequence"/>
</dbReference>
<dbReference type="PROSITE" id="PS51257">
    <property type="entry name" value="PROKAR_LIPOPROTEIN"/>
    <property type="match status" value="1"/>
</dbReference>
<gene>
    <name evidence="2" type="ORF">GWK09_08130</name>
</gene>
<dbReference type="PANTHER" id="PTHR45431:SF3">
    <property type="entry name" value="RHODANESE-LIKE DOMAIN-CONTAINING PROTEIN 15, CHLOROPLASTIC"/>
    <property type="match status" value="1"/>
</dbReference>
<sequence length="117" mass="12903">MKNSLVLLFLFLSMAGCKESNQLPITDFDPEGMNKYTVVDVRTPEEYEAGHLENAVNINWYDTDFAAQASQLDKENTIYVYCQKGGRSAKAAAMLDSLGYHVIDLSGGYGALVPVQD</sequence>
<dbReference type="SMART" id="SM00450">
    <property type="entry name" value="RHOD"/>
    <property type="match status" value="1"/>
</dbReference>
<dbReference type="AlphaFoldDB" id="A0A6P0UDD3"/>
<evidence type="ECO:0000313" key="2">
    <source>
        <dbReference type="EMBL" id="NER10480.1"/>
    </source>
</evidence>
<accession>A0A6P0UDD3</accession>
<proteinExistence type="predicted"/>
<evidence type="ECO:0000259" key="1">
    <source>
        <dbReference type="PROSITE" id="PS50206"/>
    </source>
</evidence>
<reference evidence="2 3" key="1">
    <citation type="submission" date="2020-01" db="EMBL/GenBank/DDBJ databases">
        <title>Muriicola jejuensis KCTC 22299.</title>
        <authorList>
            <person name="Wang G."/>
        </authorList>
    </citation>
    <scope>NUCLEOTIDE SEQUENCE [LARGE SCALE GENOMIC DNA]</scope>
    <source>
        <strain evidence="2 3">KCTC 22299</strain>
    </source>
</reference>
<dbReference type="Pfam" id="PF00581">
    <property type="entry name" value="Rhodanese"/>
    <property type="match status" value="1"/>
</dbReference>
<dbReference type="InterPro" id="IPR036873">
    <property type="entry name" value="Rhodanese-like_dom_sf"/>
</dbReference>
<dbReference type="CDD" id="cd00158">
    <property type="entry name" value="RHOD"/>
    <property type="match status" value="1"/>
</dbReference>
<name>A0A6P0UDD3_9FLAO</name>
<feature type="domain" description="Rhodanese" evidence="1">
    <location>
        <begin position="32"/>
        <end position="114"/>
    </location>
</feature>
<evidence type="ECO:0000313" key="3">
    <source>
        <dbReference type="Proteomes" id="UP000468443"/>
    </source>
</evidence>
<organism evidence="2 3">
    <name type="scientific">Muriicola jejuensis</name>
    <dbReference type="NCBI Taxonomy" id="504488"/>
    <lineage>
        <taxon>Bacteria</taxon>
        <taxon>Pseudomonadati</taxon>
        <taxon>Bacteroidota</taxon>
        <taxon>Flavobacteriia</taxon>
        <taxon>Flavobacteriales</taxon>
        <taxon>Flavobacteriaceae</taxon>
        <taxon>Muriicola</taxon>
    </lineage>
</organism>
<protein>
    <submittedName>
        <fullName evidence="2">Rhodanese-like domain-containing protein</fullName>
    </submittedName>
</protein>
<dbReference type="InterPro" id="IPR001763">
    <property type="entry name" value="Rhodanese-like_dom"/>
</dbReference>
<comment type="caution">
    <text evidence="2">The sequence shown here is derived from an EMBL/GenBank/DDBJ whole genome shotgun (WGS) entry which is preliminary data.</text>
</comment>
<keyword evidence="3" id="KW-1185">Reference proteome</keyword>
<dbReference type="RefSeq" id="WP_163692620.1">
    <property type="nucleotide sequence ID" value="NZ_FXTW01000002.1"/>
</dbReference>
<dbReference type="PROSITE" id="PS50206">
    <property type="entry name" value="RHODANESE_3"/>
    <property type="match status" value="1"/>
</dbReference>
<dbReference type="Gene3D" id="3.40.250.10">
    <property type="entry name" value="Rhodanese-like domain"/>
    <property type="match status" value="1"/>
</dbReference>
<dbReference type="EMBL" id="JAABOP010000002">
    <property type="protein sequence ID" value="NER10480.1"/>
    <property type="molecule type" value="Genomic_DNA"/>
</dbReference>
<dbReference type="InterPro" id="IPR052367">
    <property type="entry name" value="Thiosulfate_ST/Rhodanese-like"/>
</dbReference>
<dbReference type="PANTHER" id="PTHR45431">
    <property type="entry name" value="RHODANESE-LIKE DOMAIN-CONTAINING PROTEIN 15, CHLOROPLASTIC"/>
    <property type="match status" value="1"/>
</dbReference>